<keyword evidence="1" id="KW-0732">Signal</keyword>
<keyword evidence="3" id="KW-1185">Reference proteome</keyword>
<dbReference type="Proteomes" id="UP001204833">
    <property type="component" value="Unassembled WGS sequence"/>
</dbReference>
<feature type="chain" id="PRO_5042176567" evidence="1">
    <location>
        <begin position="19"/>
        <end position="158"/>
    </location>
</feature>
<feature type="signal peptide" evidence="1">
    <location>
        <begin position="1"/>
        <end position="18"/>
    </location>
</feature>
<evidence type="ECO:0000313" key="3">
    <source>
        <dbReference type="Proteomes" id="UP001204833"/>
    </source>
</evidence>
<name>A0AAD5G129_9ASCO</name>
<comment type="caution">
    <text evidence="2">The sequence shown here is derived from an EMBL/GenBank/DDBJ whole genome shotgun (WGS) entry which is preliminary data.</text>
</comment>
<dbReference type="RefSeq" id="XP_051611444.1">
    <property type="nucleotide sequence ID" value="XM_051751817.1"/>
</dbReference>
<protein>
    <submittedName>
        <fullName evidence="2">Uncharacterized protein</fullName>
    </submittedName>
</protein>
<sequence length="158" mass="17042">MQIFKAASILALAANAVADLTQYQFFAESDNQDINGHGLYYYDEGGSTNYYFIANDTDASSASTVTYDSDTQEFYHQVSPQQKYVVTDGTNSVFQLSGSGQPLTGDISSNGVVFFGSPYKLSAVKNIGDPKGYSDYNYGILTTEVANGISVTIIAKKV</sequence>
<accession>A0AAD5G129</accession>
<dbReference type="EMBL" id="JAIHNG010000001">
    <property type="protein sequence ID" value="KAI5968910.1"/>
    <property type="molecule type" value="Genomic_DNA"/>
</dbReference>
<evidence type="ECO:0000313" key="2">
    <source>
        <dbReference type="EMBL" id="KAI5968910.1"/>
    </source>
</evidence>
<reference evidence="2 3" key="1">
    <citation type="journal article" date="2022" name="DNA Res.">
        <title>Genome analysis of five recently described species of the CUG-Ser clade uncovers Candida theae as a new hybrid lineage with pathogenic potential in the Candida parapsilosis species complex.</title>
        <authorList>
            <person name="Mixao V."/>
            <person name="Del Olmo V."/>
            <person name="Hegedusova E."/>
            <person name="Saus E."/>
            <person name="Pryszcz L."/>
            <person name="Cillingova A."/>
            <person name="Nosek J."/>
            <person name="Gabaldon T."/>
        </authorList>
    </citation>
    <scope>NUCLEOTIDE SEQUENCE [LARGE SCALE GENOMIC DNA]</scope>
    <source>
        <strain evidence="2 3">CBS 12239</strain>
    </source>
</reference>
<evidence type="ECO:0000256" key="1">
    <source>
        <dbReference type="SAM" id="SignalP"/>
    </source>
</evidence>
<dbReference type="GeneID" id="76148085"/>
<organism evidence="2 3">
    <name type="scientific">Candida theae</name>
    <dbReference type="NCBI Taxonomy" id="1198502"/>
    <lineage>
        <taxon>Eukaryota</taxon>
        <taxon>Fungi</taxon>
        <taxon>Dikarya</taxon>
        <taxon>Ascomycota</taxon>
        <taxon>Saccharomycotina</taxon>
        <taxon>Pichiomycetes</taxon>
        <taxon>Debaryomycetaceae</taxon>
        <taxon>Candida/Lodderomyces clade</taxon>
        <taxon>Candida</taxon>
    </lineage>
</organism>
<dbReference type="AlphaFoldDB" id="A0AAD5G129"/>
<proteinExistence type="predicted"/>
<gene>
    <name evidence="2" type="ORF">KGF57_000025</name>
</gene>